<dbReference type="PROSITE" id="PS51257">
    <property type="entry name" value="PROKAR_LIPOPROTEIN"/>
    <property type="match status" value="1"/>
</dbReference>
<dbReference type="AlphaFoldDB" id="A0A174ZQC8"/>
<evidence type="ECO:0000313" key="3">
    <source>
        <dbReference type="EMBL" id="CUQ89384.1"/>
    </source>
</evidence>
<protein>
    <recommendedName>
        <fullName evidence="5">Lipoprotein</fullName>
    </recommendedName>
</protein>
<reference evidence="3 4" key="1">
    <citation type="submission" date="2015-09" db="EMBL/GenBank/DDBJ databases">
        <authorList>
            <consortium name="Pathogen Informatics"/>
        </authorList>
    </citation>
    <scope>NUCLEOTIDE SEQUENCE [LARGE SCALE GENOMIC DNA]</scope>
    <source>
        <strain evidence="3 4">2789STDY5834928</strain>
    </source>
</reference>
<evidence type="ECO:0000256" key="1">
    <source>
        <dbReference type="SAM" id="MobiDB-lite"/>
    </source>
</evidence>
<dbReference type="Proteomes" id="UP000095662">
    <property type="component" value="Unassembled WGS sequence"/>
</dbReference>
<evidence type="ECO:0008006" key="5">
    <source>
        <dbReference type="Google" id="ProtNLM"/>
    </source>
</evidence>
<dbReference type="EMBL" id="CZBY01000016">
    <property type="protein sequence ID" value="CUQ89384.1"/>
    <property type="molecule type" value="Genomic_DNA"/>
</dbReference>
<name>A0A174ZQC8_9FIRM</name>
<proteinExistence type="predicted"/>
<feature type="signal peptide" evidence="2">
    <location>
        <begin position="1"/>
        <end position="17"/>
    </location>
</feature>
<accession>A0A174ZQC8</accession>
<feature type="region of interest" description="Disordered" evidence="1">
    <location>
        <begin position="31"/>
        <end position="92"/>
    </location>
</feature>
<evidence type="ECO:0000256" key="2">
    <source>
        <dbReference type="SAM" id="SignalP"/>
    </source>
</evidence>
<organism evidence="3 4">
    <name type="scientific">[Eubacterium] siraeum</name>
    <dbReference type="NCBI Taxonomy" id="39492"/>
    <lineage>
        <taxon>Bacteria</taxon>
        <taxon>Bacillati</taxon>
        <taxon>Bacillota</taxon>
        <taxon>Clostridia</taxon>
        <taxon>Eubacteriales</taxon>
        <taxon>Oscillospiraceae</taxon>
        <taxon>Oscillospiraceae incertae sedis</taxon>
    </lineage>
</organism>
<keyword evidence="2" id="KW-0732">Signal</keyword>
<dbReference type="STRING" id="39492.ERS852540_01910"/>
<feature type="chain" id="PRO_5038923456" description="Lipoprotein" evidence="2">
    <location>
        <begin position="18"/>
        <end position="260"/>
    </location>
</feature>
<sequence>MKKALLLICTASILAGMCGCSKTIENPPYFTPKNQTTSSTTPVPQTVTPQTTAVTTTATSTQTTKAETTTAKPETSNTSITDKSETKKPFPAPAKYTPVGSLVKHKVNKFSLMYDDGVYFNTGISEYEEDKNELYLVHYSDDGEVTSNIVAMCSDEDEDTKGRTVAEIGEEFMSYYAVGDNVDSSTKSMIKIGNTDAFYATVKSSDGDFSVAATQHIYFARHGNKVYTLIALHLDDNEKAVTKALEYTLGSMSFDNSLNT</sequence>
<evidence type="ECO:0000313" key="4">
    <source>
        <dbReference type="Proteomes" id="UP000095662"/>
    </source>
</evidence>
<gene>
    <name evidence="3" type="ORF">ERS852540_01910</name>
</gene>
<feature type="compositionally biased region" description="Low complexity" evidence="1">
    <location>
        <begin position="35"/>
        <end position="76"/>
    </location>
</feature>